<proteinExistence type="predicted"/>
<reference evidence="2" key="1">
    <citation type="journal article" date="2021" name="PeerJ">
        <title>Extensive microbial diversity within the chicken gut microbiome revealed by metagenomics and culture.</title>
        <authorList>
            <person name="Gilroy R."/>
            <person name="Ravi A."/>
            <person name="Getino M."/>
            <person name="Pursley I."/>
            <person name="Horton D.L."/>
            <person name="Alikhan N.F."/>
            <person name="Baker D."/>
            <person name="Gharbi K."/>
            <person name="Hall N."/>
            <person name="Watson M."/>
            <person name="Adriaenssens E.M."/>
            <person name="Foster-Nyarko E."/>
            <person name="Jarju S."/>
            <person name="Secka A."/>
            <person name="Antonio M."/>
            <person name="Oren A."/>
            <person name="Chaudhuri R.R."/>
            <person name="La Ragione R."/>
            <person name="Hildebrand F."/>
            <person name="Pallen M.J."/>
        </authorList>
    </citation>
    <scope>NUCLEOTIDE SEQUENCE</scope>
    <source>
        <strain evidence="2">ChiGjej3B3-7470</strain>
    </source>
</reference>
<gene>
    <name evidence="2" type="ORF">K8V15_02805</name>
</gene>
<organism evidence="2 3">
    <name type="scientific">Tessaracoccus flavescens</name>
    <dbReference type="NCBI Taxonomy" id="399497"/>
    <lineage>
        <taxon>Bacteria</taxon>
        <taxon>Bacillati</taxon>
        <taxon>Actinomycetota</taxon>
        <taxon>Actinomycetes</taxon>
        <taxon>Propionibacteriales</taxon>
        <taxon>Propionibacteriaceae</taxon>
        <taxon>Tessaracoccus</taxon>
    </lineage>
</organism>
<reference evidence="2" key="2">
    <citation type="submission" date="2021-09" db="EMBL/GenBank/DDBJ databases">
        <authorList>
            <person name="Gilroy R."/>
        </authorList>
    </citation>
    <scope>NUCLEOTIDE SEQUENCE</scope>
    <source>
        <strain evidence="2">ChiGjej3B3-7470</strain>
    </source>
</reference>
<dbReference type="Pfam" id="PF01814">
    <property type="entry name" value="Hemerythrin"/>
    <property type="match status" value="1"/>
</dbReference>
<evidence type="ECO:0000313" key="2">
    <source>
        <dbReference type="EMBL" id="HJE50901.1"/>
    </source>
</evidence>
<dbReference type="EMBL" id="DYZF01000067">
    <property type="protein sequence ID" value="HJE50901.1"/>
    <property type="molecule type" value="Genomic_DNA"/>
</dbReference>
<dbReference type="InterPro" id="IPR012312">
    <property type="entry name" value="Hemerythrin-like"/>
</dbReference>
<sequence length="154" mass="16998">MCSYCGCDSITVIGRFMEEHVEIINACGDLRHAIADVGDVRAAGRRLGGLLGHHTATEEVGLFSVMKRRDEFADHVSTLCGEHRTLDELLDAIVDGDHSLMETFEKALRDHIHKEDNGLFPAAAMGLDGDEWVEIDEVTHEHDHATGTAHAHHH</sequence>
<evidence type="ECO:0000259" key="1">
    <source>
        <dbReference type="Pfam" id="PF01814"/>
    </source>
</evidence>
<dbReference type="AlphaFoldDB" id="A0A921JQC7"/>
<evidence type="ECO:0000313" key="3">
    <source>
        <dbReference type="Proteomes" id="UP000712713"/>
    </source>
</evidence>
<accession>A0A921JQC7</accession>
<comment type="caution">
    <text evidence="2">The sequence shown here is derived from an EMBL/GenBank/DDBJ whole genome shotgun (WGS) entry which is preliminary data.</text>
</comment>
<name>A0A921JQC7_9ACTN</name>
<feature type="domain" description="Hemerythrin-like" evidence="1">
    <location>
        <begin position="13"/>
        <end position="123"/>
    </location>
</feature>
<dbReference type="Gene3D" id="1.20.120.520">
    <property type="entry name" value="nmb1532 protein domain like"/>
    <property type="match status" value="1"/>
</dbReference>
<protein>
    <submittedName>
        <fullName evidence="2">Hemerythrin domain-containing protein</fullName>
    </submittedName>
</protein>
<dbReference type="Proteomes" id="UP000712713">
    <property type="component" value="Unassembled WGS sequence"/>
</dbReference>